<dbReference type="SMART" id="SM00356">
    <property type="entry name" value="ZnF_C3H1"/>
    <property type="match status" value="5"/>
</dbReference>
<dbReference type="Pfam" id="PF00642">
    <property type="entry name" value="zf-CCCH"/>
    <property type="match status" value="5"/>
</dbReference>
<gene>
    <name evidence="8" type="ORF">POTOM_008868</name>
</gene>
<dbReference type="GO" id="GO:0003729">
    <property type="term" value="F:mRNA binding"/>
    <property type="evidence" value="ECO:0007669"/>
    <property type="project" value="TreeGrafter"/>
</dbReference>
<organism evidence="8 9">
    <name type="scientific">Populus tomentosa</name>
    <name type="common">Chinese white poplar</name>
    <dbReference type="NCBI Taxonomy" id="118781"/>
    <lineage>
        <taxon>Eukaryota</taxon>
        <taxon>Viridiplantae</taxon>
        <taxon>Streptophyta</taxon>
        <taxon>Embryophyta</taxon>
        <taxon>Tracheophyta</taxon>
        <taxon>Spermatophyta</taxon>
        <taxon>Magnoliopsida</taxon>
        <taxon>eudicotyledons</taxon>
        <taxon>Gunneridae</taxon>
        <taxon>Pentapetalae</taxon>
        <taxon>rosids</taxon>
        <taxon>fabids</taxon>
        <taxon>Malpighiales</taxon>
        <taxon>Salicaceae</taxon>
        <taxon>Saliceae</taxon>
        <taxon>Populus</taxon>
    </lineage>
</organism>
<feature type="domain" description="C3H1-type" evidence="7">
    <location>
        <begin position="367"/>
        <end position="395"/>
    </location>
</feature>
<protein>
    <recommendedName>
        <fullName evidence="7">C3H1-type domain-containing protein</fullName>
    </recommendedName>
</protein>
<feature type="domain" description="C3H1-type" evidence="7">
    <location>
        <begin position="98"/>
        <end position="128"/>
    </location>
</feature>
<evidence type="ECO:0000313" key="8">
    <source>
        <dbReference type="EMBL" id="KAG6787232.1"/>
    </source>
</evidence>
<evidence type="ECO:0000256" key="1">
    <source>
        <dbReference type="ARBA" id="ARBA00022723"/>
    </source>
</evidence>
<feature type="zinc finger region" description="C3H1-type" evidence="5">
    <location>
        <begin position="367"/>
        <end position="395"/>
    </location>
</feature>
<dbReference type="InterPro" id="IPR000571">
    <property type="entry name" value="Znf_CCCH"/>
</dbReference>
<feature type="domain" description="C3H1-type" evidence="7">
    <location>
        <begin position="321"/>
        <end position="349"/>
    </location>
</feature>
<feature type="zinc finger region" description="C3H1-type" evidence="5">
    <location>
        <begin position="145"/>
        <end position="173"/>
    </location>
</feature>
<dbReference type="PROSITE" id="PS50103">
    <property type="entry name" value="ZF_C3H1"/>
    <property type="match status" value="5"/>
</dbReference>
<dbReference type="Proteomes" id="UP000886885">
    <property type="component" value="Chromosome 2A"/>
</dbReference>
<evidence type="ECO:0000313" key="9">
    <source>
        <dbReference type="Proteomes" id="UP000886885"/>
    </source>
</evidence>
<evidence type="ECO:0000256" key="5">
    <source>
        <dbReference type="PROSITE-ProRule" id="PRU00723"/>
    </source>
</evidence>
<keyword evidence="4" id="KW-0238">DNA-binding</keyword>
<feature type="region of interest" description="Disordered" evidence="6">
    <location>
        <begin position="436"/>
        <end position="486"/>
    </location>
</feature>
<feature type="zinc finger region" description="C3H1-type" evidence="5">
    <location>
        <begin position="321"/>
        <end position="349"/>
    </location>
</feature>
<dbReference type="EMBL" id="JAAWWB010000003">
    <property type="protein sequence ID" value="KAG6787232.1"/>
    <property type="molecule type" value="Genomic_DNA"/>
</dbReference>
<proteinExistence type="predicted"/>
<feature type="compositionally biased region" description="Polar residues" evidence="6">
    <location>
        <begin position="476"/>
        <end position="486"/>
    </location>
</feature>
<name>A0A8X8AI51_POPTO</name>
<evidence type="ECO:0000259" key="7">
    <source>
        <dbReference type="PROSITE" id="PS50103"/>
    </source>
</evidence>
<keyword evidence="3 5" id="KW-0862">Zinc</keyword>
<keyword evidence="9" id="KW-1185">Reference proteome</keyword>
<comment type="caution">
    <text evidence="8">The sequence shown here is derived from an EMBL/GenBank/DDBJ whole genome shotgun (WGS) entry which is preliminary data.</text>
</comment>
<dbReference type="PANTHER" id="PTHR12506:SF50">
    <property type="entry name" value="ZINC FINGER CCCH DOMAIN-CONTAINING PROTEIN 26"/>
    <property type="match status" value="1"/>
</dbReference>
<dbReference type="OrthoDB" id="411372at2759"/>
<sequence length="486" mass="52662">MPDHNNRQVKSNAVSNQSADNIEEAFWRLKIHDPQEQGGMAQSSPYPDRPGVQDCGYYLRTGLCGYGSNCRFNHPIYAAQGTQLREELPERIGQPDCGLSDSKCPLQYYIKTGTCKYGSTCKYHHPRDRNGAGPVSFNALGLPMRQDEKSCPYYMRTRSCKFGMACKFHHPQPATLGTSLPLAGAAAFGSTGSPIVPSSGLPYVGGLPAWSLPRAPQYMSGTHLQGPQAYMPVVVSPSQGIVPVPGWNTYVDDTSTSNIKELAAFLLLSGKAFVLEGNSNPMSSSSILGSNRAYDSRNHGDSGSSGQAHLLSTAIPALPERPDQPECRHFMSSGTCKYGSDCKYHHPKERIAQLATNTMGPFGLPLRPGQAVCPDYSMYGVCKFGPTCRYDHPLPTYPYNYSLSLPSLSMMDSSLVTYPRMAQAPLSSATPVSLSKLPDLIRNPDGASYNKHQNSDSNTKTLDDPTEHAGSPPPHSSQASSEPSHD</sequence>
<feature type="domain" description="C3H1-type" evidence="7">
    <location>
        <begin position="49"/>
        <end position="77"/>
    </location>
</feature>
<reference evidence="8" key="1">
    <citation type="journal article" date="2020" name="bioRxiv">
        <title>Hybrid origin of Populus tomentosa Carr. identified through genome sequencing and phylogenomic analysis.</title>
        <authorList>
            <person name="An X."/>
            <person name="Gao K."/>
            <person name="Chen Z."/>
            <person name="Li J."/>
            <person name="Yang X."/>
            <person name="Yang X."/>
            <person name="Zhou J."/>
            <person name="Guo T."/>
            <person name="Zhao T."/>
            <person name="Huang S."/>
            <person name="Miao D."/>
            <person name="Khan W.U."/>
            <person name="Rao P."/>
            <person name="Ye M."/>
            <person name="Lei B."/>
            <person name="Liao W."/>
            <person name="Wang J."/>
            <person name="Ji L."/>
            <person name="Li Y."/>
            <person name="Guo B."/>
            <person name="Mustafa N.S."/>
            <person name="Li S."/>
            <person name="Yun Q."/>
            <person name="Keller S.R."/>
            <person name="Mao J."/>
            <person name="Zhang R."/>
            <person name="Strauss S.H."/>
        </authorList>
    </citation>
    <scope>NUCLEOTIDE SEQUENCE</scope>
    <source>
        <strain evidence="8">GM15</strain>
        <tissue evidence="8">Leaf</tissue>
    </source>
</reference>
<dbReference type="AlphaFoldDB" id="A0A8X8AI51"/>
<dbReference type="GO" id="GO:0008270">
    <property type="term" value="F:zinc ion binding"/>
    <property type="evidence" value="ECO:0007669"/>
    <property type="project" value="UniProtKB-KW"/>
</dbReference>
<evidence type="ECO:0000256" key="3">
    <source>
        <dbReference type="ARBA" id="ARBA00022833"/>
    </source>
</evidence>
<feature type="zinc finger region" description="C3H1-type" evidence="5">
    <location>
        <begin position="98"/>
        <end position="128"/>
    </location>
</feature>
<feature type="domain" description="C3H1-type" evidence="7">
    <location>
        <begin position="145"/>
        <end position="173"/>
    </location>
</feature>
<evidence type="ECO:0000256" key="4">
    <source>
        <dbReference type="ARBA" id="ARBA00023125"/>
    </source>
</evidence>
<dbReference type="GO" id="GO:0003677">
    <property type="term" value="F:DNA binding"/>
    <property type="evidence" value="ECO:0007669"/>
    <property type="project" value="UniProtKB-KW"/>
</dbReference>
<feature type="zinc finger region" description="C3H1-type" evidence="5">
    <location>
        <begin position="49"/>
        <end position="77"/>
    </location>
</feature>
<keyword evidence="2 5" id="KW-0863">Zinc-finger</keyword>
<feature type="compositionally biased region" description="Polar residues" evidence="6">
    <location>
        <begin position="450"/>
        <end position="460"/>
    </location>
</feature>
<dbReference type="PANTHER" id="PTHR12506">
    <property type="entry name" value="PROTEIN PHOSPHATASE RELATED"/>
    <property type="match status" value="1"/>
</dbReference>
<accession>A0A8X8AI51</accession>
<dbReference type="InterPro" id="IPR050974">
    <property type="entry name" value="Plant_ZF_CCCH"/>
</dbReference>
<evidence type="ECO:0000256" key="6">
    <source>
        <dbReference type="SAM" id="MobiDB-lite"/>
    </source>
</evidence>
<evidence type="ECO:0000256" key="2">
    <source>
        <dbReference type="ARBA" id="ARBA00022771"/>
    </source>
</evidence>
<keyword evidence="1 5" id="KW-0479">Metal-binding</keyword>